<dbReference type="Pfam" id="PF00561">
    <property type="entry name" value="Abhydrolase_1"/>
    <property type="match status" value="1"/>
</dbReference>
<sequence>MSPRAPLPEPFAPLQAAQRAAQENWRQTQAGTLDLLGYGVAEHPYEIAAEAPLLRLRHYRQSAAPLAAPAGPAVLMIPAPIKRPYVWDLTAELSVVRFCLDRGMDVFLTEWRPPVEGGAPHGLEDYALALLDAAREVADRSGRAPVVLGHSLGGTLAALAAALEPALFRGLVLLAAPVSFAPGSSAFRDSVAAQDARAGEDGILPGGLLAQSCALLAPATFVWNRWLDGALSLTDPAALDLHLRITRWALDEVPLAGRLVHEMVDWLYREDRFSQGRLELGGRLLGPEALRLPALAVVNAADEIGPRAAVAPFFARMAKGSTEIIEHPTEVGVGLQHLAILAGRQAHRQVWPRIADWIFARA</sequence>
<evidence type="ECO:0000259" key="1">
    <source>
        <dbReference type="Pfam" id="PF00561"/>
    </source>
</evidence>
<dbReference type="AlphaFoldDB" id="A0A1G4SK40"/>
<organism evidence="2 3">
    <name type="scientific">Ancylobacter rudongensis</name>
    <dbReference type="NCBI Taxonomy" id="177413"/>
    <lineage>
        <taxon>Bacteria</taxon>
        <taxon>Pseudomonadati</taxon>
        <taxon>Pseudomonadota</taxon>
        <taxon>Alphaproteobacteria</taxon>
        <taxon>Hyphomicrobiales</taxon>
        <taxon>Xanthobacteraceae</taxon>
        <taxon>Ancylobacter</taxon>
    </lineage>
</organism>
<reference evidence="3" key="1">
    <citation type="submission" date="2016-10" db="EMBL/GenBank/DDBJ databases">
        <authorList>
            <person name="Varghese N."/>
            <person name="Submissions S."/>
        </authorList>
    </citation>
    <scope>NUCLEOTIDE SEQUENCE [LARGE SCALE GENOMIC DNA]</scope>
    <source>
        <strain evidence="3">CGMCC 1.1761</strain>
    </source>
</reference>
<dbReference type="InterPro" id="IPR029058">
    <property type="entry name" value="AB_hydrolase_fold"/>
</dbReference>
<dbReference type="InterPro" id="IPR000073">
    <property type="entry name" value="AB_hydrolase_1"/>
</dbReference>
<gene>
    <name evidence="2" type="ORF">SAMN05660859_2282</name>
</gene>
<keyword evidence="3" id="KW-1185">Reference proteome</keyword>
<dbReference type="STRING" id="177413.SAMN05660859_2282"/>
<evidence type="ECO:0000313" key="3">
    <source>
        <dbReference type="Proteomes" id="UP000198889"/>
    </source>
</evidence>
<name>A0A1G4SK40_9HYPH</name>
<accession>A0A1G4SK40</accession>
<dbReference type="Gene3D" id="3.40.50.1820">
    <property type="entry name" value="alpha/beta hydrolase"/>
    <property type="match status" value="1"/>
</dbReference>
<protein>
    <submittedName>
        <fullName evidence="2">Polyhydroxyalkanoate synthase</fullName>
    </submittedName>
</protein>
<dbReference type="RefSeq" id="WP_091439428.1">
    <property type="nucleotide sequence ID" value="NZ_FMTP01000003.1"/>
</dbReference>
<feature type="domain" description="AB hydrolase-1" evidence="1">
    <location>
        <begin position="96"/>
        <end position="179"/>
    </location>
</feature>
<evidence type="ECO:0000313" key="2">
    <source>
        <dbReference type="EMBL" id="SCW69520.1"/>
    </source>
</evidence>
<dbReference type="InterPro" id="IPR051321">
    <property type="entry name" value="PHA/PHB_synthase"/>
</dbReference>
<dbReference type="EMBL" id="FMTP01000003">
    <property type="protein sequence ID" value="SCW69520.1"/>
    <property type="molecule type" value="Genomic_DNA"/>
</dbReference>
<proteinExistence type="predicted"/>
<dbReference type="Proteomes" id="UP000198889">
    <property type="component" value="Unassembled WGS sequence"/>
</dbReference>
<dbReference type="PANTHER" id="PTHR36837">
    <property type="entry name" value="POLY(3-HYDROXYALKANOATE) POLYMERASE SUBUNIT PHAC"/>
    <property type="match status" value="1"/>
</dbReference>
<dbReference type="PANTHER" id="PTHR36837:SF2">
    <property type="entry name" value="POLY(3-HYDROXYALKANOATE) POLYMERASE SUBUNIT PHAC"/>
    <property type="match status" value="1"/>
</dbReference>
<dbReference type="SUPFAM" id="SSF53474">
    <property type="entry name" value="alpha/beta-Hydrolases"/>
    <property type="match status" value="1"/>
</dbReference>